<dbReference type="SUPFAM" id="SSF81383">
    <property type="entry name" value="F-box domain"/>
    <property type="match status" value="1"/>
</dbReference>
<dbReference type="Pfam" id="PF08387">
    <property type="entry name" value="FBD"/>
    <property type="match status" value="1"/>
</dbReference>
<protein>
    <submittedName>
        <fullName evidence="3">F-box LRR-repeat At4g14103-like</fullName>
    </submittedName>
</protein>
<dbReference type="OrthoDB" id="1298252at2759"/>
<comment type="caution">
    <text evidence="3">The sequence shown here is derived from an EMBL/GenBank/DDBJ whole genome shotgun (WGS) entry which is preliminary data.</text>
</comment>
<dbReference type="PANTHER" id="PTHR31900:SF34">
    <property type="entry name" value="EMB|CAB62440.1-RELATED"/>
    <property type="match status" value="1"/>
</dbReference>
<evidence type="ECO:0000259" key="2">
    <source>
        <dbReference type="SMART" id="SM00579"/>
    </source>
</evidence>
<sequence>MTSKRRRGNNLPSEIRDRFSCLSDEIIGHILSFLPVKSAVRTSILSKRWQNLWNFITNLEFEENTLIATSSVYDVEHVLSCCTSPHINKFSLTVNCYVHDERLESWINYIIKRNVRELRLEGSVFPQCIFTCKTLTVLELESGVLFDDEDIPTCSDIDSDSDTDSDALFENKDIRIPTSFDLPNLKTFRSCLLYYSCDFMEKLLSSSPLLEDLTIEGTVTSDFIFDLSCPLLKRLKIVLRGRKERKDVQCKIVINAPNLEYLELVDISTVEYDVENLTSIAEVKIDTRWEVFVNRSILWLFREIDTLKSLSLHDIFISVLNSGQRRDLPTFYNMNRLELFGKCYSHQSRIACLLNVCPNLEVLILHKVSVQYYDRELPSLLGDKRTVPECLLSCLEVIELDGFEGNKEDMEMVKYFLANARVLKKLTIKSNLDFSVCKRLLELPMSSLTCKIHLC</sequence>
<dbReference type="InterPro" id="IPR050232">
    <property type="entry name" value="FBL13/AtMIF1-like"/>
</dbReference>
<dbReference type="SMART" id="SM00579">
    <property type="entry name" value="FBD"/>
    <property type="match status" value="1"/>
</dbReference>
<dbReference type="Proteomes" id="UP000594638">
    <property type="component" value="Unassembled WGS sequence"/>
</dbReference>
<dbReference type="Pfam" id="PF00646">
    <property type="entry name" value="F-box"/>
    <property type="match status" value="1"/>
</dbReference>
<dbReference type="SMART" id="SM00256">
    <property type="entry name" value="FBOX"/>
    <property type="match status" value="1"/>
</dbReference>
<gene>
    <name evidence="3" type="ORF">OLEA9_A070049</name>
</gene>
<dbReference type="PANTHER" id="PTHR31900">
    <property type="entry name" value="F-BOX/RNI SUPERFAMILY PROTEIN-RELATED"/>
    <property type="match status" value="1"/>
</dbReference>
<dbReference type="InterPro" id="IPR053781">
    <property type="entry name" value="F-box_AtFBL13-like"/>
</dbReference>
<accession>A0A8S0T229</accession>
<dbReference type="EMBL" id="CACTIH010005565">
    <property type="protein sequence ID" value="CAA2997716.1"/>
    <property type="molecule type" value="Genomic_DNA"/>
</dbReference>
<dbReference type="CDD" id="cd22160">
    <property type="entry name" value="F-box_AtFBL13-like"/>
    <property type="match status" value="1"/>
</dbReference>
<dbReference type="SUPFAM" id="SSF52047">
    <property type="entry name" value="RNI-like"/>
    <property type="match status" value="1"/>
</dbReference>
<dbReference type="AlphaFoldDB" id="A0A8S0T229"/>
<evidence type="ECO:0000313" key="4">
    <source>
        <dbReference type="Proteomes" id="UP000594638"/>
    </source>
</evidence>
<evidence type="ECO:0000313" key="3">
    <source>
        <dbReference type="EMBL" id="CAA2997716.1"/>
    </source>
</evidence>
<dbReference type="Gramene" id="OE9A070049T1">
    <property type="protein sequence ID" value="OE9A070049C1"/>
    <property type="gene ID" value="OE9A070049"/>
</dbReference>
<feature type="domain" description="F-box" evidence="1">
    <location>
        <begin position="22"/>
        <end position="62"/>
    </location>
</feature>
<feature type="domain" description="FBD" evidence="2">
    <location>
        <begin position="389"/>
        <end position="455"/>
    </location>
</feature>
<proteinExistence type="predicted"/>
<keyword evidence="4" id="KW-1185">Reference proteome</keyword>
<name>A0A8S0T229_OLEEU</name>
<reference evidence="3 4" key="1">
    <citation type="submission" date="2019-12" db="EMBL/GenBank/DDBJ databases">
        <authorList>
            <person name="Alioto T."/>
            <person name="Alioto T."/>
            <person name="Gomez Garrido J."/>
        </authorList>
    </citation>
    <scope>NUCLEOTIDE SEQUENCE [LARGE SCALE GENOMIC DNA]</scope>
</reference>
<dbReference type="InterPro" id="IPR036047">
    <property type="entry name" value="F-box-like_dom_sf"/>
</dbReference>
<organism evidence="3 4">
    <name type="scientific">Olea europaea subsp. europaea</name>
    <dbReference type="NCBI Taxonomy" id="158383"/>
    <lineage>
        <taxon>Eukaryota</taxon>
        <taxon>Viridiplantae</taxon>
        <taxon>Streptophyta</taxon>
        <taxon>Embryophyta</taxon>
        <taxon>Tracheophyta</taxon>
        <taxon>Spermatophyta</taxon>
        <taxon>Magnoliopsida</taxon>
        <taxon>eudicotyledons</taxon>
        <taxon>Gunneridae</taxon>
        <taxon>Pentapetalae</taxon>
        <taxon>asterids</taxon>
        <taxon>lamiids</taxon>
        <taxon>Lamiales</taxon>
        <taxon>Oleaceae</taxon>
        <taxon>Oleeae</taxon>
        <taxon>Olea</taxon>
    </lineage>
</organism>
<dbReference type="Gene3D" id="1.20.1280.50">
    <property type="match status" value="1"/>
</dbReference>
<dbReference type="InterPro" id="IPR006566">
    <property type="entry name" value="FBD"/>
</dbReference>
<dbReference type="InterPro" id="IPR001810">
    <property type="entry name" value="F-box_dom"/>
</dbReference>
<evidence type="ECO:0000259" key="1">
    <source>
        <dbReference type="SMART" id="SM00256"/>
    </source>
</evidence>